<evidence type="ECO:0000313" key="1">
    <source>
        <dbReference type="EMBL" id="COX98241.1"/>
    </source>
</evidence>
<accession>A0A916LB26</accession>
<protein>
    <submittedName>
        <fullName evidence="1">Uncharacterized protein</fullName>
    </submittedName>
</protein>
<proteinExistence type="predicted"/>
<gene>
    <name evidence="1" type="ORF">ERS007739_01967</name>
</gene>
<organism evidence="1 2">
    <name type="scientific">Mycobacterium tuberculosis</name>
    <dbReference type="NCBI Taxonomy" id="1773"/>
    <lineage>
        <taxon>Bacteria</taxon>
        <taxon>Bacillati</taxon>
        <taxon>Actinomycetota</taxon>
        <taxon>Actinomycetes</taxon>
        <taxon>Mycobacteriales</taxon>
        <taxon>Mycobacteriaceae</taxon>
        <taxon>Mycobacterium</taxon>
        <taxon>Mycobacterium tuberculosis complex</taxon>
    </lineage>
</organism>
<dbReference type="EMBL" id="CSBK01000835">
    <property type="protein sequence ID" value="COX98241.1"/>
    <property type="molecule type" value="Genomic_DNA"/>
</dbReference>
<sequence length="32" mass="3209">MVNVGSTRLSVASVVTVASAAPLPWGLNNVTP</sequence>
<evidence type="ECO:0000313" key="2">
    <source>
        <dbReference type="Proteomes" id="UP000039021"/>
    </source>
</evidence>
<dbReference type="Proteomes" id="UP000039021">
    <property type="component" value="Unassembled WGS sequence"/>
</dbReference>
<comment type="caution">
    <text evidence="1">The sequence shown here is derived from an EMBL/GenBank/DDBJ whole genome shotgun (WGS) entry which is preliminary data.</text>
</comment>
<dbReference type="AlphaFoldDB" id="A0A916LB26"/>
<reference evidence="2" key="1">
    <citation type="submission" date="2015-03" db="EMBL/GenBank/DDBJ databases">
        <authorList>
            <consortium name="Pathogen Informatics"/>
        </authorList>
    </citation>
    <scope>NUCLEOTIDE SEQUENCE [LARGE SCALE GENOMIC DNA]</scope>
    <source>
        <strain evidence="2">N09902308</strain>
    </source>
</reference>
<name>A0A916LB26_MYCTX</name>